<evidence type="ECO:0000313" key="2">
    <source>
        <dbReference type="Proteomes" id="UP000468388"/>
    </source>
</evidence>
<proteinExistence type="predicted"/>
<organism evidence="1 2">
    <name type="scientific">Chitinophaga oryziterrae</name>
    <dbReference type="NCBI Taxonomy" id="1031224"/>
    <lineage>
        <taxon>Bacteria</taxon>
        <taxon>Pseudomonadati</taxon>
        <taxon>Bacteroidota</taxon>
        <taxon>Chitinophagia</taxon>
        <taxon>Chitinophagales</taxon>
        <taxon>Chitinophagaceae</taxon>
        <taxon>Chitinophaga</taxon>
    </lineage>
</organism>
<dbReference type="RefSeq" id="WP_157298255.1">
    <property type="nucleotide sequence ID" value="NZ_BAAAZB010000005.1"/>
</dbReference>
<keyword evidence="2" id="KW-1185">Reference proteome</keyword>
<accession>A0A6N8J4G7</accession>
<dbReference type="OrthoDB" id="9808953at2"/>
<dbReference type="Proteomes" id="UP000468388">
    <property type="component" value="Unassembled WGS sequence"/>
</dbReference>
<protein>
    <submittedName>
        <fullName evidence="1">Uncharacterized protein</fullName>
    </submittedName>
</protein>
<reference evidence="1 2" key="1">
    <citation type="submission" date="2019-12" db="EMBL/GenBank/DDBJ databases">
        <title>The draft genomic sequence of strain Chitinophaga oryziterrae JCM 16595.</title>
        <authorList>
            <person name="Zhang X."/>
        </authorList>
    </citation>
    <scope>NUCLEOTIDE SEQUENCE [LARGE SCALE GENOMIC DNA]</scope>
    <source>
        <strain evidence="1 2">JCM 16595</strain>
    </source>
</reference>
<evidence type="ECO:0000313" key="1">
    <source>
        <dbReference type="EMBL" id="MVT39591.1"/>
    </source>
</evidence>
<dbReference type="AlphaFoldDB" id="A0A6N8J4G7"/>
<name>A0A6N8J4G7_9BACT</name>
<comment type="caution">
    <text evidence="1">The sequence shown here is derived from an EMBL/GenBank/DDBJ whole genome shotgun (WGS) entry which is preliminary data.</text>
</comment>
<dbReference type="EMBL" id="WRXO01000001">
    <property type="protein sequence ID" value="MVT39591.1"/>
    <property type="molecule type" value="Genomic_DNA"/>
</dbReference>
<sequence length="349" mass="36744">MNAQLKLYVIFILLLFMSTLTYAQLKLGDNPGNIQKSALLELESKSQGLLLPRIADTTQTTLKNSPDGMIIYFIPNKSLYIHANNAWVKLLPEGNTITSLNGQTVSTQLLKTTNVAGTYAITSTAGNHTLNIPNATATTNGFMSTGAQTFAGSKVFNSAVIANGSFILNNGMTSTTGAVNIITSASQPIQLISGDITEIYGTSVSIGSATGTTIAQDLYLPHIQVDDTKDTVLLVDQGKVWKKRLGASAQTLPVRVVTTSTGITDDDYTVIRSGSSGAVNITLPAANGRTGRIFIIKLAKGASDVVVNASGSSFDGDDSNTGFNLTNGESATVQSDGTYWYIISTANPL</sequence>
<gene>
    <name evidence="1" type="ORF">GO495_03255</name>
</gene>